<dbReference type="InterPro" id="IPR024096">
    <property type="entry name" value="NO_sig/Golgi_transp_ligand-bd"/>
</dbReference>
<keyword evidence="3" id="KW-1185">Reference proteome</keyword>
<dbReference type="GO" id="GO:0020037">
    <property type="term" value="F:heme binding"/>
    <property type="evidence" value="ECO:0007669"/>
    <property type="project" value="InterPro"/>
</dbReference>
<feature type="domain" description="Heme NO-binding" evidence="1">
    <location>
        <begin position="36"/>
        <end position="84"/>
    </location>
</feature>
<dbReference type="EMBL" id="BMAT01010095">
    <property type="protein sequence ID" value="GFS20162.1"/>
    <property type="molecule type" value="Genomic_DNA"/>
</dbReference>
<protein>
    <submittedName>
        <fullName evidence="2">Soluble guanylate cyclase 88E</fullName>
    </submittedName>
</protein>
<dbReference type="Proteomes" id="UP000762676">
    <property type="component" value="Unassembled WGS sequence"/>
</dbReference>
<dbReference type="AlphaFoldDB" id="A0AAV4JBI8"/>
<organism evidence="2 3">
    <name type="scientific">Elysia marginata</name>
    <dbReference type="NCBI Taxonomy" id="1093978"/>
    <lineage>
        <taxon>Eukaryota</taxon>
        <taxon>Metazoa</taxon>
        <taxon>Spiralia</taxon>
        <taxon>Lophotrochozoa</taxon>
        <taxon>Mollusca</taxon>
        <taxon>Gastropoda</taxon>
        <taxon>Heterobranchia</taxon>
        <taxon>Euthyneura</taxon>
        <taxon>Panpulmonata</taxon>
        <taxon>Sacoglossa</taxon>
        <taxon>Placobranchoidea</taxon>
        <taxon>Plakobranchidae</taxon>
        <taxon>Elysia</taxon>
    </lineage>
</organism>
<dbReference type="InterPro" id="IPR038158">
    <property type="entry name" value="H-NOX_domain_sf"/>
</dbReference>
<dbReference type="Pfam" id="PF07700">
    <property type="entry name" value="HNOB"/>
    <property type="match status" value="1"/>
</dbReference>
<evidence type="ECO:0000259" key="1">
    <source>
        <dbReference type="Pfam" id="PF07700"/>
    </source>
</evidence>
<reference evidence="2 3" key="1">
    <citation type="journal article" date="2021" name="Elife">
        <title>Chloroplast acquisition without the gene transfer in kleptoplastic sea slugs, Plakobranchus ocellatus.</title>
        <authorList>
            <person name="Maeda T."/>
            <person name="Takahashi S."/>
            <person name="Yoshida T."/>
            <person name="Shimamura S."/>
            <person name="Takaki Y."/>
            <person name="Nagai Y."/>
            <person name="Toyoda A."/>
            <person name="Suzuki Y."/>
            <person name="Arimoto A."/>
            <person name="Ishii H."/>
            <person name="Satoh N."/>
            <person name="Nishiyama T."/>
            <person name="Hasebe M."/>
            <person name="Maruyama T."/>
            <person name="Minagawa J."/>
            <person name="Obokata J."/>
            <person name="Shigenobu S."/>
        </authorList>
    </citation>
    <scope>NUCLEOTIDE SEQUENCE [LARGE SCALE GENOMIC DNA]</scope>
</reference>
<gene>
    <name evidence="2" type="ORF">ElyMa_005050100</name>
</gene>
<evidence type="ECO:0000313" key="3">
    <source>
        <dbReference type="Proteomes" id="UP000762676"/>
    </source>
</evidence>
<proteinExistence type="predicted"/>
<name>A0AAV4JBI8_9GAST</name>
<dbReference type="SUPFAM" id="SSF111126">
    <property type="entry name" value="Ligand-binding domain in the NO signalling and Golgi transport"/>
    <property type="match status" value="1"/>
</dbReference>
<comment type="caution">
    <text evidence="2">The sequence shown here is derived from an EMBL/GenBank/DDBJ whole genome shotgun (WGS) entry which is preliminary data.</text>
</comment>
<accession>A0AAV4JBI8</accession>
<evidence type="ECO:0000313" key="2">
    <source>
        <dbReference type="EMBL" id="GFS20162.1"/>
    </source>
</evidence>
<dbReference type="InterPro" id="IPR011644">
    <property type="entry name" value="Heme_NO-bd"/>
</dbReference>
<sequence>METTWKNASFIQLRGMFSFHRLIKSKRTRTRATRMYGLLLQSAASYLKRRYGDEIYAQICRDANIPPAGFSTHNKYSEKIMTEMGLVTAKVGFC</sequence>
<dbReference type="Gene3D" id="3.90.1520.10">
    <property type="entry name" value="H-NOX domain"/>
    <property type="match status" value="1"/>
</dbReference>